<keyword evidence="2" id="KW-1185">Reference proteome</keyword>
<feature type="non-terminal residue" evidence="1">
    <location>
        <position position="1"/>
    </location>
</feature>
<sequence>LMGANLANEIANEKFSETTIGTHDVEQGQVLHTLFQTDFFRV</sequence>
<accession>A0A8J2P3U7</accession>
<proteinExistence type="predicted"/>
<evidence type="ECO:0000313" key="1">
    <source>
        <dbReference type="EMBL" id="CAG7724531.1"/>
    </source>
</evidence>
<dbReference type="AlphaFoldDB" id="A0A8J2P3U7"/>
<dbReference type="OrthoDB" id="10263760at2759"/>
<protein>
    <submittedName>
        <fullName evidence="1">Uncharacterized protein</fullName>
    </submittedName>
</protein>
<feature type="non-terminal residue" evidence="1">
    <location>
        <position position="42"/>
    </location>
</feature>
<dbReference type="EMBL" id="CAJVCH010110596">
    <property type="protein sequence ID" value="CAG7724531.1"/>
    <property type="molecule type" value="Genomic_DNA"/>
</dbReference>
<dbReference type="Proteomes" id="UP000708208">
    <property type="component" value="Unassembled WGS sequence"/>
</dbReference>
<comment type="caution">
    <text evidence="1">The sequence shown here is derived from an EMBL/GenBank/DDBJ whole genome shotgun (WGS) entry which is preliminary data.</text>
</comment>
<reference evidence="1" key="1">
    <citation type="submission" date="2021-06" db="EMBL/GenBank/DDBJ databases">
        <authorList>
            <person name="Hodson N. C."/>
            <person name="Mongue J. A."/>
            <person name="Jaron S. K."/>
        </authorList>
    </citation>
    <scope>NUCLEOTIDE SEQUENCE</scope>
</reference>
<evidence type="ECO:0000313" key="2">
    <source>
        <dbReference type="Proteomes" id="UP000708208"/>
    </source>
</evidence>
<name>A0A8J2P3U7_9HEXA</name>
<organism evidence="1 2">
    <name type="scientific">Allacma fusca</name>
    <dbReference type="NCBI Taxonomy" id="39272"/>
    <lineage>
        <taxon>Eukaryota</taxon>
        <taxon>Metazoa</taxon>
        <taxon>Ecdysozoa</taxon>
        <taxon>Arthropoda</taxon>
        <taxon>Hexapoda</taxon>
        <taxon>Collembola</taxon>
        <taxon>Symphypleona</taxon>
        <taxon>Sminthuridae</taxon>
        <taxon>Allacma</taxon>
    </lineage>
</organism>
<gene>
    <name evidence="1" type="ORF">AFUS01_LOCUS13545</name>
</gene>